<dbReference type="EMBL" id="VZCY01000111">
    <property type="protein sequence ID" value="MQN10954.1"/>
    <property type="molecule type" value="Genomic_DNA"/>
</dbReference>
<sequence length="136" mass="15897">MRATERYERARNAFQIHLNHNPKASLIPFLKERHVNHRSMHRWMSEKGYSVRLAKQQIRLLQTEARKECSEAIAKDTGMMFLPMEMPSEPVCPENYLFGITLTFPNGTIVTIKKGSVKSVMHLMKLYEKEDMLCLD</sequence>
<accession>A0A6A7VTQ6</accession>
<proteinExistence type="predicted"/>
<evidence type="ECO:0000313" key="1">
    <source>
        <dbReference type="EMBL" id="MQN10954.1"/>
    </source>
</evidence>
<reference evidence="1 2" key="1">
    <citation type="submission" date="2019-09" db="EMBL/GenBank/DDBJ databases">
        <title>Distinct polysaccharide growth profiles of human intestinal Prevotella copri isolates.</title>
        <authorList>
            <person name="Fehlner-Peach H."/>
            <person name="Magnabosco C."/>
            <person name="Raghavan V."/>
            <person name="Scher J.U."/>
            <person name="Tett A."/>
            <person name="Cox L.M."/>
            <person name="Gottsegen C."/>
            <person name="Watters A."/>
            <person name="Wiltshire- Gordon J.D."/>
            <person name="Segata N."/>
            <person name="Bonneau R."/>
            <person name="Littman D.R."/>
        </authorList>
    </citation>
    <scope>NUCLEOTIDE SEQUENCE [LARGE SCALE GENOMIC DNA]</scope>
    <source>
        <strain evidence="2">iK21513</strain>
    </source>
</reference>
<protein>
    <submittedName>
        <fullName evidence="1">Uncharacterized protein</fullName>
    </submittedName>
</protein>
<comment type="caution">
    <text evidence="1">The sequence shown here is derived from an EMBL/GenBank/DDBJ whole genome shotgun (WGS) entry which is preliminary data.</text>
</comment>
<dbReference type="AlphaFoldDB" id="A0A6A7VTQ6"/>
<dbReference type="Proteomes" id="UP000406735">
    <property type="component" value="Unassembled WGS sequence"/>
</dbReference>
<name>A0A6A7VTQ6_9BACT</name>
<organism evidence="1 2">
    <name type="scientific">Segatella copri</name>
    <dbReference type="NCBI Taxonomy" id="165179"/>
    <lineage>
        <taxon>Bacteria</taxon>
        <taxon>Pseudomonadati</taxon>
        <taxon>Bacteroidota</taxon>
        <taxon>Bacteroidia</taxon>
        <taxon>Bacteroidales</taxon>
        <taxon>Prevotellaceae</taxon>
        <taxon>Segatella</taxon>
    </lineage>
</organism>
<evidence type="ECO:0000313" key="2">
    <source>
        <dbReference type="Proteomes" id="UP000406735"/>
    </source>
</evidence>
<gene>
    <name evidence="1" type="ORF">F7D97_13755</name>
</gene>
<dbReference type="RefSeq" id="WP_153080477.1">
    <property type="nucleotide sequence ID" value="NZ_VZAU01000021.1"/>
</dbReference>